<dbReference type="Proteomes" id="UP000887565">
    <property type="component" value="Unplaced"/>
</dbReference>
<feature type="signal peptide" evidence="1">
    <location>
        <begin position="1"/>
        <end position="16"/>
    </location>
</feature>
<proteinExistence type="predicted"/>
<keyword evidence="2" id="KW-1185">Reference proteome</keyword>
<sequence>MEILLILLLSSSLMLCFMVQKESLQIKNIEQDLKGDDVKMDRIIVDNLAGRIVFV</sequence>
<evidence type="ECO:0000313" key="3">
    <source>
        <dbReference type="WBParaSite" id="nRc.2.0.1.t46449-RA"/>
    </source>
</evidence>
<dbReference type="AlphaFoldDB" id="A0A915L606"/>
<dbReference type="WBParaSite" id="nRc.2.0.1.t46449-RA">
    <property type="protein sequence ID" value="nRc.2.0.1.t46449-RA"/>
    <property type="gene ID" value="nRc.2.0.1.g46449"/>
</dbReference>
<reference evidence="3" key="1">
    <citation type="submission" date="2022-11" db="UniProtKB">
        <authorList>
            <consortium name="WormBaseParasite"/>
        </authorList>
    </citation>
    <scope>IDENTIFICATION</scope>
</reference>
<accession>A0A915L606</accession>
<protein>
    <submittedName>
        <fullName evidence="3">Uncharacterized protein</fullName>
    </submittedName>
</protein>
<keyword evidence="1" id="KW-0732">Signal</keyword>
<organism evidence="2 3">
    <name type="scientific">Romanomermis culicivorax</name>
    <name type="common">Nematode worm</name>
    <dbReference type="NCBI Taxonomy" id="13658"/>
    <lineage>
        <taxon>Eukaryota</taxon>
        <taxon>Metazoa</taxon>
        <taxon>Ecdysozoa</taxon>
        <taxon>Nematoda</taxon>
        <taxon>Enoplea</taxon>
        <taxon>Dorylaimia</taxon>
        <taxon>Mermithida</taxon>
        <taxon>Mermithoidea</taxon>
        <taxon>Mermithidae</taxon>
        <taxon>Romanomermis</taxon>
    </lineage>
</organism>
<evidence type="ECO:0000313" key="2">
    <source>
        <dbReference type="Proteomes" id="UP000887565"/>
    </source>
</evidence>
<name>A0A915L606_ROMCU</name>
<evidence type="ECO:0000256" key="1">
    <source>
        <dbReference type="SAM" id="SignalP"/>
    </source>
</evidence>
<feature type="chain" id="PRO_5038115032" evidence="1">
    <location>
        <begin position="17"/>
        <end position="55"/>
    </location>
</feature>